<keyword evidence="10 14" id="KW-0648">Protein biosynthesis</keyword>
<evidence type="ECO:0000256" key="12">
    <source>
        <dbReference type="ARBA" id="ARBA00024779"/>
    </source>
</evidence>
<dbReference type="PANTHER" id="PTHR11777:SF9">
    <property type="entry name" value="ALANINE--TRNA LIGASE, CYTOPLASMIC"/>
    <property type="match status" value="1"/>
</dbReference>
<dbReference type="HOGENOM" id="CLU_004485_0_2_12"/>
<evidence type="ECO:0000256" key="6">
    <source>
        <dbReference type="ARBA" id="ARBA00022741"/>
    </source>
</evidence>
<dbReference type="SMART" id="SM00863">
    <property type="entry name" value="tRNA_SAD"/>
    <property type="match status" value="1"/>
</dbReference>
<comment type="function">
    <text evidence="12 14">Catalyzes the attachment of alanine to tRNA(Ala) in a two-step reaction: alanine is first activated by ATP to form Ala-AMP and then transferred to the acceptor end of tRNA(Ala). Also edits incorrectly charged Ser-tRNA(Ala) and Gly-tRNA(Ala) via its editing domain.</text>
</comment>
<evidence type="ECO:0000256" key="5">
    <source>
        <dbReference type="ARBA" id="ARBA00022723"/>
    </source>
</evidence>
<dbReference type="NCBIfam" id="TIGR00344">
    <property type="entry name" value="alaS"/>
    <property type="match status" value="1"/>
</dbReference>
<comment type="catalytic activity">
    <reaction evidence="13 14">
        <text>tRNA(Ala) + L-alanine + ATP = L-alanyl-tRNA(Ala) + AMP + diphosphate</text>
        <dbReference type="Rhea" id="RHEA:12540"/>
        <dbReference type="Rhea" id="RHEA-COMP:9657"/>
        <dbReference type="Rhea" id="RHEA-COMP:9923"/>
        <dbReference type="ChEBI" id="CHEBI:30616"/>
        <dbReference type="ChEBI" id="CHEBI:33019"/>
        <dbReference type="ChEBI" id="CHEBI:57972"/>
        <dbReference type="ChEBI" id="CHEBI:78442"/>
        <dbReference type="ChEBI" id="CHEBI:78497"/>
        <dbReference type="ChEBI" id="CHEBI:456215"/>
        <dbReference type="EC" id="6.1.1.7"/>
    </reaction>
</comment>
<evidence type="ECO:0000256" key="7">
    <source>
        <dbReference type="ARBA" id="ARBA00022833"/>
    </source>
</evidence>
<protein>
    <recommendedName>
        <fullName evidence="14">Alanine--tRNA ligase</fullName>
        <ecNumber evidence="14">6.1.1.7</ecNumber>
    </recommendedName>
    <alternativeName>
        <fullName evidence="14">Alanyl-tRNA synthetase</fullName>
        <shortName evidence="14">AlaRS</shortName>
    </alternativeName>
</protein>
<accession>E0RRW1</accession>
<dbReference type="Gene3D" id="3.30.980.10">
    <property type="entry name" value="Threonyl-trna Synthetase, Chain A, domain 2"/>
    <property type="match status" value="1"/>
</dbReference>
<dbReference type="eggNOG" id="COG0013">
    <property type="taxonomic scope" value="Bacteria"/>
</dbReference>
<organism evidence="16 17">
    <name type="scientific">Winmispira thermophila (strain ATCC 49972 / DSM 6192 / RI 19.B1)</name>
    <name type="common">Spirochaeta thermophila</name>
    <dbReference type="NCBI Taxonomy" id="665571"/>
    <lineage>
        <taxon>Bacteria</taxon>
        <taxon>Pseudomonadati</taxon>
        <taxon>Spirochaetota</taxon>
        <taxon>Spirochaetia</taxon>
        <taxon>Winmispirales</taxon>
        <taxon>Winmispiraceae</taxon>
        <taxon>Winmispira</taxon>
    </lineage>
</organism>
<feature type="domain" description="Alanyl-transfer RNA synthetases family profile" evidence="15">
    <location>
        <begin position="1"/>
        <end position="593"/>
    </location>
</feature>
<evidence type="ECO:0000256" key="8">
    <source>
        <dbReference type="ARBA" id="ARBA00022840"/>
    </source>
</evidence>
<dbReference type="GO" id="GO:0004813">
    <property type="term" value="F:alanine-tRNA ligase activity"/>
    <property type="evidence" value="ECO:0007669"/>
    <property type="project" value="UniProtKB-UniRule"/>
</dbReference>
<evidence type="ECO:0000313" key="17">
    <source>
        <dbReference type="Proteomes" id="UP000001296"/>
    </source>
</evidence>
<dbReference type="Gene3D" id="3.30.930.10">
    <property type="entry name" value="Bira Bifunctional Protein, Domain 2"/>
    <property type="match status" value="1"/>
</dbReference>
<dbReference type="InterPro" id="IPR045864">
    <property type="entry name" value="aa-tRNA-synth_II/BPL/LPL"/>
</dbReference>
<name>E0RRW1_WINT6</name>
<keyword evidence="9 14" id="KW-0694">RNA-binding</keyword>
<keyword evidence="3 14" id="KW-0820">tRNA-binding</keyword>
<evidence type="ECO:0000259" key="15">
    <source>
        <dbReference type="PROSITE" id="PS50860"/>
    </source>
</evidence>
<comment type="similarity">
    <text evidence="2 14">Belongs to the class-II aminoacyl-tRNA synthetase family.</text>
</comment>
<dbReference type="PROSITE" id="PS50860">
    <property type="entry name" value="AA_TRNA_LIGASE_II_ALA"/>
    <property type="match status" value="1"/>
</dbReference>
<dbReference type="InterPro" id="IPR002318">
    <property type="entry name" value="Ala-tRNA-lgiase_IIc"/>
</dbReference>
<dbReference type="GO" id="GO:0006419">
    <property type="term" value="P:alanyl-tRNA aminoacylation"/>
    <property type="evidence" value="ECO:0007669"/>
    <property type="project" value="UniProtKB-UniRule"/>
</dbReference>
<dbReference type="InterPro" id="IPR018162">
    <property type="entry name" value="Ala-tRNA-ligase_IIc_anticod-bd"/>
</dbReference>
<feature type="binding site" evidence="14">
    <location>
        <position position="561"/>
    </location>
    <ligand>
        <name>Zn(2+)</name>
        <dbReference type="ChEBI" id="CHEBI:29105"/>
    </ligand>
</feature>
<dbReference type="Proteomes" id="UP000001296">
    <property type="component" value="Chromosome"/>
</dbReference>
<dbReference type="InterPro" id="IPR018163">
    <property type="entry name" value="Thr/Ala-tRNA-synth_IIc_edit"/>
</dbReference>
<dbReference type="GO" id="GO:0008270">
    <property type="term" value="F:zinc ion binding"/>
    <property type="evidence" value="ECO:0007669"/>
    <property type="project" value="UniProtKB-UniRule"/>
</dbReference>
<keyword evidence="4 14" id="KW-0436">Ligase</keyword>
<dbReference type="AlphaFoldDB" id="E0RRW1"/>
<dbReference type="GO" id="GO:0000049">
    <property type="term" value="F:tRNA binding"/>
    <property type="evidence" value="ECO:0007669"/>
    <property type="project" value="UniProtKB-KW"/>
</dbReference>
<keyword evidence="6 14" id="KW-0547">Nucleotide-binding</keyword>
<dbReference type="InterPro" id="IPR050058">
    <property type="entry name" value="Ala-tRNA_ligase"/>
</dbReference>
<keyword evidence="8 14" id="KW-0067">ATP-binding</keyword>
<evidence type="ECO:0000256" key="4">
    <source>
        <dbReference type="ARBA" id="ARBA00022598"/>
    </source>
</evidence>
<evidence type="ECO:0000256" key="9">
    <source>
        <dbReference type="ARBA" id="ARBA00022884"/>
    </source>
</evidence>
<evidence type="ECO:0000256" key="2">
    <source>
        <dbReference type="ARBA" id="ARBA00008226"/>
    </source>
</evidence>
<dbReference type="EC" id="6.1.1.7" evidence="14"/>
<evidence type="ECO:0000313" key="16">
    <source>
        <dbReference type="EMBL" id="ADN01748.1"/>
    </source>
</evidence>
<keyword evidence="14" id="KW-0963">Cytoplasm</keyword>
<feature type="binding site" evidence="14">
    <location>
        <position position="565"/>
    </location>
    <ligand>
        <name>Zn(2+)</name>
        <dbReference type="ChEBI" id="CHEBI:29105"/>
    </ligand>
</feature>
<gene>
    <name evidence="14" type="primary">alaS</name>
    <name evidence="16" type="ordered locus">STHERM_c07990</name>
</gene>
<dbReference type="InterPro" id="IPR023033">
    <property type="entry name" value="Ala_tRNA_ligase_euk/bac"/>
</dbReference>
<dbReference type="NCBIfam" id="NF002436">
    <property type="entry name" value="PRK01584.1"/>
    <property type="match status" value="1"/>
</dbReference>
<dbReference type="Pfam" id="PF07973">
    <property type="entry name" value="tRNA_SAD"/>
    <property type="match status" value="1"/>
</dbReference>
<dbReference type="SUPFAM" id="SSF101353">
    <property type="entry name" value="Putative anticodon-binding domain of alanyl-tRNA synthetase (AlaRS)"/>
    <property type="match status" value="1"/>
</dbReference>
<proteinExistence type="inferred from homology"/>
<keyword evidence="11 14" id="KW-0030">Aminoacyl-tRNA synthetase</keyword>
<dbReference type="PANTHER" id="PTHR11777">
    <property type="entry name" value="ALANYL-TRNA SYNTHETASE"/>
    <property type="match status" value="1"/>
</dbReference>
<reference key="1">
    <citation type="submission" date="2009-08" db="EMBL/GenBank/DDBJ databases">
        <title>The genome sequence of Spirochaeta thermophila DSM6192.</title>
        <authorList>
            <person name="Angelov A."/>
            <person name="Mientus M."/>
            <person name="Wittenberg S."/>
            <person name="Lehmann R."/>
            <person name="Liesegang H."/>
            <person name="Daniel R."/>
            <person name="Liebl W."/>
        </authorList>
    </citation>
    <scope>NUCLEOTIDE SEQUENCE</scope>
    <source>
        <strain>DSM 6192</strain>
    </source>
</reference>
<reference evidence="16 17" key="2">
    <citation type="journal article" date="2010" name="J. Bacteriol.">
        <title>Genome sequence of the polysaccharide-degrading, thermophilic anaerobe Spirochaeta thermophila DSM 6192.</title>
        <authorList>
            <person name="Angelov A."/>
            <person name="Liebl S."/>
            <person name="Ballschmiter M."/>
            <person name="Bomeke M."/>
            <person name="Lehmann R."/>
            <person name="Liesegang H."/>
            <person name="Daniel R."/>
            <person name="Liebl W."/>
        </authorList>
    </citation>
    <scope>NUCLEOTIDE SEQUENCE [LARGE SCALE GENOMIC DNA]</scope>
    <source>
        <strain evidence="17">ATCC 49972 / DSM 6192 / RI 19.B1</strain>
    </source>
</reference>
<dbReference type="RefSeq" id="WP_013313589.1">
    <property type="nucleotide sequence ID" value="NC_014484.1"/>
</dbReference>
<dbReference type="SUPFAM" id="SSF55186">
    <property type="entry name" value="ThrRS/AlaRS common domain"/>
    <property type="match status" value="1"/>
</dbReference>
<evidence type="ECO:0000256" key="1">
    <source>
        <dbReference type="ARBA" id="ARBA00004496"/>
    </source>
</evidence>
<dbReference type="CDD" id="cd00673">
    <property type="entry name" value="AlaRS_core"/>
    <property type="match status" value="1"/>
</dbReference>
<dbReference type="Gene3D" id="3.30.54.20">
    <property type="match status" value="1"/>
</dbReference>
<dbReference type="EMBL" id="CP001698">
    <property type="protein sequence ID" value="ADN01748.1"/>
    <property type="molecule type" value="Genomic_DNA"/>
</dbReference>
<dbReference type="InterPro" id="IPR012947">
    <property type="entry name" value="tRNA_SAD"/>
</dbReference>
<feature type="binding site" evidence="14">
    <location>
        <position position="463"/>
    </location>
    <ligand>
        <name>Zn(2+)</name>
        <dbReference type="ChEBI" id="CHEBI:29105"/>
    </ligand>
</feature>
<keyword evidence="7 14" id="KW-0862">Zinc</keyword>
<dbReference type="PaxDb" id="665571-STHERM_c07990"/>
<dbReference type="InterPro" id="IPR018164">
    <property type="entry name" value="Ala-tRNA-synth_IIc_N"/>
</dbReference>
<dbReference type="PRINTS" id="PR00980">
    <property type="entry name" value="TRNASYNTHALA"/>
</dbReference>
<keyword evidence="5 14" id="KW-0479">Metal-binding</keyword>
<comment type="subcellular location">
    <subcellularLocation>
        <location evidence="1 14">Cytoplasm</location>
    </subcellularLocation>
</comment>
<dbReference type="GO" id="GO:0002161">
    <property type="term" value="F:aminoacyl-tRNA deacylase activity"/>
    <property type="evidence" value="ECO:0007669"/>
    <property type="project" value="TreeGrafter"/>
</dbReference>
<dbReference type="HAMAP" id="MF_00036_B">
    <property type="entry name" value="Ala_tRNA_synth_B"/>
    <property type="match status" value="1"/>
</dbReference>
<dbReference type="GO" id="GO:0005829">
    <property type="term" value="C:cytosol"/>
    <property type="evidence" value="ECO:0007669"/>
    <property type="project" value="TreeGrafter"/>
</dbReference>
<dbReference type="InterPro" id="IPR018165">
    <property type="entry name" value="Ala-tRNA-synth_IIc_core"/>
</dbReference>
<dbReference type="GO" id="GO:0005524">
    <property type="term" value="F:ATP binding"/>
    <property type="evidence" value="ECO:0007669"/>
    <property type="project" value="UniProtKB-UniRule"/>
</dbReference>
<evidence type="ECO:0000256" key="13">
    <source>
        <dbReference type="ARBA" id="ARBA00048300"/>
    </source>
</evidence>
<evidence type="ECO:0000256" key="11">
    <source>
        <dbReference type="ARBA" id="ARBA00023146"/>
    </source>
</evidence>
<evidence type="ECO:0000256" key="3">
    <source>
        <dbReference type="ARBA" id="ARBA00022555"/>
    </source>
</evidence>
<comment type="cofactor">
    <cofactor evidence="14">
        <name>Zn(2+)</name>
        <dbReference type="ChEBI" id="CHEBI:29105"/>
    </cofactor>
    <text evidence="14">Binds 1 zinc ion per subunit.</text>
</comment>
<dbReference type="FunFam" id="3.30.980.10:FF:000004">
    <property type="entry name" value="Alanine--tRNA ligase, cytoplasmic"/>
    <property type="match status" value="1"/>
</dbReference>
<comment type="domain">
    <text evidence="14">Consists of three domains; the N-terminal catalytic domain, the editing domain and the C-terminal C-Ala domain. The editing domain removes incorrectly charged amino acids, while the C-Ala domain, along with tRNA(Ala), serves as a bridge to cooperatively bring together the editing and aminoacylation centers thus stimulating deacylation of misacylated tRNAs.</text>
</comment>
<evidence type="ECO:0000256" key="10">
    <source>
        <dbReference type="ARBA" id="ARBA00022917"/>
    </source>
</evidence>
<evidence type="ECO:0000256" key="14">
    <source>
        <dbReference type="HAMAP-Rule" id="MF_00036"/>
    </source>
</evidence>
<dbReference type="Pfam" id="PF01411">
    <property type="entry name" value="tRNA-synt_2c"/>
    <property type="match status" value="1"/>
</dbReference>
<dbReference type="SUPFAM" id="SSF55681">
    <property type="entry name" value="Class II aaRS and biotin synthetases"/>
    <property type="match status" value="1"/>
</dbReference>
<sequence>MTGKELREKYIRFFKEHGHAEISGFSLIPENDPTVLFTTAGMHPLVPYILGAEHPAGKRLVDYQRCIRTGDIDSVGDASHLTFFEMLGNWSLGDYFKEEAIRMSYEFLTSPRWLGIDPEKLSVTVFAGDEMVPRDEESAEIWRSLGIPDGRIHFMSREHNWWGPAGKTGPCGPDTEMFIDTGKPPCGPDCKPGCSCGKYFEIWNDVFMEYNKKADGSYERLDRRCVDTGMGLERTTAILQGKQSVYDTEFFVPIIRAIEESTGAVYGKDPEKDVSIRIISDHIKAATFILGDERGVTPSNVGQGYVLRRLIRRAIRHARKLGVEGNFVHLPAQVVLDMYKEYYPLLAEKRDFVLEELRGEEDKFLKTLQKGEHEFEKMLPNLLKNPKKVIPGRIAFRLYDTYGFPIEVTEELAREHGLTVDRAGFDEEFERHRERSKQGADRVFKGGLADHTEETTKLHTATHLLHQALRIVLGPHVQQKGSNITPERLRFDFSHPEKLTPEQIRKVEEIVNQKIKEDLPVTMEVMTLEEAKEKGAIAFFTDRYDEKVKVYSVGDFSKEVCGGPHVERTGVLGRFKIVKEQSSSAGVRRIRAVLLPPDGSSEE</sequence>
<dbReference type="KEGG" id="sta:STHERM_c07990"/>
<feature type="binding site" evidence="14">
    <location>
        <position position="459"/>
    </location>
    <ligand>
        <name>Zn(2+)</name>
        <dbReference type="ChEBI" id="CHEBI:29105"/>
    </ligand>
</feature>